<comment type="function">
    <text evidence="9">Probable S-adenosyl-L-methionine-dependent methyltransferase that acts as a component of the wybutosine biosynthesis pathway. Wybutosine is a hyper modified guanosine with a tricyclic base found at the 3'-position adjacent to the anticodon of eukaryotic phenylalanine tRNA.</text>
</comment>
<reference evidence="13" key="1">
    <citation type="submission" date="2021-05" db="EMBL/GenBank/DDBJ databases">
        <authorList>
            <person name="Tigano A."/>
        </authorList>
    </citation>
    <scope>NUCLEOTIDE SEQUENCE</scope>
</reference>
<name>A0A8S4AVZ7_9TELE</name>
<evidence type="ECO:0000313" key="13">
    <source>
        <dbReference type="EMBL" id="CAG5896877.1"/>
    </source>
</evidence>
<keyword evidence="5" id="KW-0489">Methyltransferase</keyword>
<evidence type="ECO:0000256" key="5">
    <source>
        <dbReference type="ARBA" id="ARBA00022603"/>
    </source>
</evidence>
<evidence type="ECO:0000256" key="2">
    <source>
        <dbReference type="ARBA" id="ARBA00008569"/>
    </source>
</evidence>
<evidence type="ECO:0000256" key="7">
    <source>
        <dbReference type="ARBA" id="ARBA00022691"/>
    </source>
</evidence>
<evidence type="ECO:0000256" key="8">
    <source>
        <dbReference type="ARBA" id="ARBA00022694"/>
    </source>
</evidence>
<dbReference type="OrthoDB" id="263283at2759"/>
<dbReference type="Pfam" id="PF02676">
    <property type="entry name" value="TYW3"/>
    <property type="match status" value="1"/>
</dbReference>
<dbReference type="EMBL" id="CAJRST010007779">
    <property type="protein sequence ID" value="CAG5896877.1"/>
    <property type="molecule type" value="Genomic_DNA"/>
</dbReference>
<protein>
    <recommendedName>
        <fullName evidence="4">tRNA wybutosine-synthesizing protein 3 homolog</fullName>
        <ecNumber evidence="3">2.1.1.282</ecNumber>
    </recommendedName>
    <alternativeName>
        <fullName evidence="10">tRNA(Phe) 7-((3-amino-3-carboxypropyl)-4-demethylwyosine(37)-N(4))-methyltransferase</fullName>
    </alternativeName>
</protein>
<evidence type="ECO:0000259" key="12">
    <source>
        <dbReference type="Pfam" id="PF02676"/>
    </source>
</evidence>
<dbReference type="PANTHER" id="PTHR48418">
    <property type="entry name" value="TRNA WYBUTOSINE-SYNTHESIZING PROTEIN 3"/>
    <property type="match status" value="1"/>
</dbReference>
<evidence type="ECO:0000256" key="4">
    <source>
        <dbReference type="ARBA" id="ARBA00016536"/>
    </source>
</evidence>
<evidence type="ECO:0000256" key="9">
    <source>
        <dbReference type="ARBA" id="ARBA00025378"/>
    </source>
</evidence>
<evidence type="ECO:0000256" key="6">
    <source>
        <dbReference type="ARBA" id="ARBA00022679"/>
    </source>
</evidence>
<dbReference type="SUPFAM" id="SSF111278">
    <property type="entry name" value="SSo0622-like"/>
    <property type="match status" value="1"/>
</dbReference>
<evidence type="ECO:0000256" key="1">
    <source>
        <dbReference type="ARBA" id="ARBA00004797"/>
    </source>
</evidence>
<evidence type="ECO:0000256" key="3">
    <source>
        <dbReference type="ARBA" id="ARBA00012750"/>
    </source>
</evidence>
<comment type="pathway">
    <text evidence="1">tRNA modification; wybutosine-tRNA(Phe) biosynthesis.</text>
</comment>
<keyword evidence="14" id="KW-1185">Reference proteome</keyword>
<keyword evidence="6" id="KW-0808">Transferase</keyword>
<dbReference type="Gene3D" id="3.30.1960.10">
    <property type="entry name" value="tRNA wybutosine-synthesizing-like"/>
    <property type="match status" value="1"/>
</dbReference>
<sequence>MEETFEQRKKYCLNKLDLSKKGSVDEDIQHVVYLINSCKDLFTTSSCSGRIILFDGFPNNSDVQKKGCVWLFVAHSKCTFDDLMSGLSRSTNDAVLKFEPFVLHVQCRRLEDAQLMVLQESSGCPVLR</sequence>
<dbReference type="InterPro" id="IPR036602">
    <property type="entry name" value="tRNA_yW-synthesising-like_sf"/>
</dbReference>
<dbReference type="EC" id="2.1.1.282" evidence="3"/>
<gene>
    <name evidence="13" type="ORF">MMEN_LOCUS7920</name>
</gene>
<dbReference type="InterPro" id="IPR003827">
    <property type="entry name" value="tRNA_yW-synthesising"/>
</dbReference>
<proteinExistence type="inferred from homology"/>
<evidence type="ECO:0000256" key="11">
    <source>
        <dbReference type="ARBA" id="ARBA00049202"/>
    </source>
</evidence>
<feature type="domain" description="tRNA wybutosine-synthesizing protein" evidence="12">
    <location>
        <begin position="7"/>
        <end position="117"/>
    </location>
</feature>
<keyword evidence="7" id="KW-0949">S-adenosyl-L-methionine</keyword>
<evidence type="ECO:0000313" key="14">
    <source>
        <dbReference type="Proteomes" id="UP000677803"/>
    </source>
</evidence>
<dbReference type="AlphaFoldDB" id="A0A8S4AVZ7"/>
<organism evidence="13 14">
    <name type="scientific">Menidia menidia</name>
    <name type="common">Atlantic silverside</name>
    <dbReference type="NCBI Taxonomy" id="238744"/>
    <lineage>
        <taxon>Eukaryota</taxon>
        <taxon>Metazoa</taxon>
        <taxon>Chordata</taxon>
        <taxon>Craniata</taxon>
        <taxon>Vertebrata</taxon>
        <taxon>Euteleostomi</taxon>
        <taxon>Actinopterygii</taxon>
        <taxon>Neopterygii</taxon>
        <taxon>Teleostei</taxon>
        <taxon>Neoteleostei</taxon>
        <taxon>Acanthomorphata</taxon>
        <taxon>Ovalentaria</taxon>
        <taxon>Atherinomorphae</taxon>
        <taxon>Atheriniformes</taxon>
        <taxon>Atherinopsidae</taxon>
        <taxon>Menidiinae</taxon>
        <taxon>Menidia</taxon>
    </lineage>
</organism>
<evidence type="ECO:0000256" key="10">
    <source>
        <dbReference type="ARBA" id="ARBA00030554"/>
    </source>
</evidence>
<dbReference type="PANTHER" id="PTHR48418:SF1">
    <property type="entry name" value="TRNA WYBUTOSINE-SYNTHESIZING PROTEIN 3"/>
    <property type="match status" value="1"/>
</dbReference>
<comment type="similarity">
    <text evidence="2">Belongs to the TYW3 family.</text>
</comment>
<dbReference type="GO" id="GO:0032259">
    <property type="term" value="P:methylation"/>
    <property type="evidence" value="ECO:0007669"/>
    <property type="project" value="UniProtKB-KW"/>
</dbReference>
<dbReference type="GO" id="GO:0008168">
    <property type="term" value="F:methyltransferase activity"/>
    <property type="evidence" value="ECO:0007669"/>
    <property type="project" value="UniProtKB-KW"/>
</dbReference>
<keyword evidence="8" id="KW-0819">tRNA processing</keyword>
<accession>A0A8S4AVZ7</accession>
<dbReference type="GO" id="GO:0008033">
    <property type="term" value="P:tRNA processing"/>
    <property type="evidence" value="ECO:0007669"/>
    <property type="project" value="UniProtKB-KW"/>
</dbReference>
<dbReference type="Proteomes" id="UP000677803">
    <property type="component" value="Unassembled WGS sequence"/>
</dbReference>
<comment type="catalytic activity">
    <reaction evidence="11">
        <text>4-demethyl-7-[(3S)-3-amino-3-carboxypropyl]wyosine(37) in tRNA(Phe) + S-adenosyl-L-methionine = 7-[(3S)-3-amino-3-carboxypropyl]wyosine(37) in tRNA(Phe) + S-adenosyl-L-homocysteine + H(+)</text>
        <dbReference type="Rhea" id="RHEA:36635"/>
        <dbReference type="Rhea" id="RHEA-COMP:10378"/>
        <dbReference type="Rhea" id="RHEA-COMP:10379"/>
        <dbReference type="ChEBI" id="CHEBI:15378"/>
        <dbReference type="ChEBI" id="CHEBI:57856"/>
        <dbReference type="ChEBI" id="CHEBI:59789"/>
        <dbReference type="ChEBI" id="CHEBI:73543"/>
        <dbReference type="ChEBI" id="CHEBI:73550"/>
        <dbReference type="EC" id="2.1.1.282"/>
    </reaction>
</comment>
<comment type="caution">
    <text evidence="13">The sequence shown here is derived from an EMBL/GenBank/DDBJ whole genome shotgun (WGS) entry which is preliminary data.</text>
</comment>